<dbReference type="InterPro" id="IPR017451">
    <property type="entry name" value="F-box-assoc_interact_dom"/>
</dbReference>
<accession>A0ABC8VJF7</accession>
<dbReference type="InterPro" id="IPR001810">
    <property type="entry name" value="F-box_dom"/>
</dbReference>
<dbReference type="AlphaFoldDB" id="A0ABC8VJF7"/>
<dbReference type="Gene3D" id="1.20.1280.50">
    <property type="match status" value="1"/>
</dbReference>
<dbReference type="InterPro" id="IPR055290">
    <property type="entry name" value="At3g26010-like"/>
</dbReference>
<organism evidence="2 3">
    <name type="scientific">Urochloa decumbens</name>
    <dbReference type="NCBI Taxonomy" id="240449"/>
    <lineage>
        <taxon>Eukaryota</taxon>
        <taxon>Viridiplantae</taxon>
        <taxon>Streptophyta</taxon>
        <taxon>Embryophyta</taxon>
        <taxon>Tracheophyta</taxon>
        <taxon>Spermatophyta</taxon>
        <taxon>Magnoliopsida</taxon>
        <taxon>Liliopsida</taxon>
        <taxon>Poales</taxon>
        <taxon>Poaceae</taxon>
        <taxon>PACMAD clade</taxon>
        <taxon>Panicoideae</taxon>
        <taxon>Panicodae</taxon>
        <taxon>Paniceae</taxon>
        <taxon>Melinidinae</taxon>
        <taxon>Urochloa</taxon>
    </lineage>
</organism>
<reference evidence="3" key="1">
    <citation type="submission" date="2024-06" db="EMBL/GenBank/DDBJ databases">
        <authorList>
            <person name="Ryan C."/>
        </authorList>
    </citation>
    <scope>NUCLEOTIDE SEQUENCE [LARGE SCALE GENOMIC DNA]</scope>
</reference>
<dbReference type="NCBIfam" id="TIGR01640">
    <property type="entry name" value="F_box_assoc_1"/>
    <property type="match status" value="1"/>
</dbReference>
<feature type="domain" description="F-box" evidence="1">
    <location>
        <begin position="49"/>
        <end position="89"/>
    </location>
</feature>
<dbReference type="InterPro" id="IPR056592">
    <property type="entry name" value="Beta-prop_At3g26010-like"/>
</dbReference>
<proteinExistence type="predicted"/>
<dbReference type="SUPFAM" id="SSF81383">
    <property type="entry name" value="F-box domain"/>
    <property type="match status" value="1"/>
</dbReference>
<dbReference type="Pfam" id="PF24750">
    <property type="entry name" value="b-prop_At3g26010-like"/>
    <property type="match status" value="1"/>
</dbReference>
<evidence type="ECO:0000313" key="2">
    <source>
        <dbReference type="EMBL" id="CAL4892089.1"/>
    </source>
</evidence>
<dbReference type="InterPro" id="IPR036047">
    <property type="entry name" value="F-box-like_dom_sf"/>
</dbReference>
<dbReference type="PANTHER" id="PTHR35546">
    <property type="entry name" value="F-BOX PROTEIN INTERACTION DOMAIN PROTEIN-RELATED"/>
    <property type="match status" value="1"/>
</dbReference>
<dbReference type="PANTHER" id="PTHR35546:SF105">
    <property type="entry name" value="OS05G0139200 PROTEIN"/>
    <property type="match status" value="1"/>
</dbReference>
<dbReference type="SMART" id="SM00256">
    <property type="entry name" value="FBOX"/>
    <property type="match status" value="1"/>
</dbReference>
<gene>
    <name evidence="2" type="ORF">URODEC1_LOCUS4120</name>
</gene>
<dbReference type="Proteomes" id="UP001497457">
    <property type="component" value="Chromosome 10rd"/>
</dbReference>
<evidence type="ECO:0000313" key="3">
    <source>
        <dbReference type="Proteomes" id="UP001497457"/>
    </source>
</evidence>
<dbReference type="CDD" id="cd22157">
    <property type="entry name" value="F-box_AtFBW1-like"/>
    <property type="match status" value="1"/>
</dbReference>
<reference evidence="2 3" key="2">
    <citation type="submission" date="2024-10" db="EMBL/GenBank/DDBJ databases">
        <authorList>
            <person name="Ryan C."/>
        </authorList>
    </citation>
    <scope>NUCLEOTIDE SEQUENCE [LARGE SCALE GENOMIC DNA]</scope>
</reference>
<sequence>MRAPPAAARRPRKHLWWRWRWLAMAGGSGSRKRKARRMRKPRPDPTALLTDDLLVEILARVLYRDLCRFRCVSKRWSALISDPDNRRRLPQTLTGIFYPMPLDPDDAGSQALTPHGYGFTNVSGTGPPFIHPSFSFLPDRERVGLELVDCCNGLILCRCFRFADDHEFHYLVLNPATEEWVAVPVTRRWSTKLQTVRLGFDPAVSPHFYVFEFELNEDYDEDYNDDDWDGHVVRVKIYSSGTGFWIDKENGWTLCMLLPMDFKSVFLDGVLYVIAIQGIIGVVDVEGRTWRIIEFPDPRSEIFPFNRTDVGFIDLFQGQLHFATDGRIGHSIHSLEIWVLEDKESEEWTLKHTVCFEFLLGRKREFGFRDFIVVVIHSDRNMVFFVCGRERTLMSYDMDRWEGHIIRNLGYSEIEHFLPYVPLLPKSLPDCGNQ</sequence>
<keyword evidence="3" id="KW-1185">Reference proteome</keyword>
<name>A0ABC8VJF7_9POAL</name>
<dbReference type="EMBL" id="OZ075120">
    <property type="protein sequence ID" value="CAL4892089.1"/>
    <property type="molecule type" value="Genomic_DNA"/>
</dbReference>
<dbReference type="Pfam" id="PF00646">
    <property type="entry name" value="F-box"/>
    <property type="match status" value="1"/>
</dbReference>
<evidence type="ECO:0000259" key="1">
    <source>
        <dbReference type="SMART" id="SM00256"/>
    </source>
</evidence>
<protein>
    <recommendedName>
        <fullName evidence="1">F-box domain-containing protein</fullName>
    </recommendedName>
</protein>